<dbReference type="Proteomes" id="UP000031129">
    <property type="component" value="Chromosome"/>
</dbReference>
<accession>A0A0A8EC73</accession>
<evidence type="ECO:0000313" key="2">
    <source>
        <dbReference type="EMBL" id="AJC49806.1"/>
    </source>
</evidence>
<keyword evidence="2" id="KW-0449">Lipoprotein</keyword>
<dbReference type="AlphaFoldDB" id="A0A0A8EC73"/>
<dbReference type="NCBIfam" id="NF045835">
    <property type="entry name" value="P60_lipo"/>
    <property type="match status" value="1"/>
</dbReference>
<feature type="signal peptide" evidence="1">
    <location>
        <begin position="1"/>
        <end position="29"/>
    </location>
</feature>
<organism evidence="2 3">
    <name type="scientific">Mesomycoplasma flocculare ATCC 27399</name>
    <dbReference type="NCBI Taxonomy" id="743971"/>
    <lineage>
        <taxon>Bacteria</taxon>
        <taxon>Bacillati</taxon>
        <taxon>Mycoplasmatota</taxon>
        <taxon>Mycoplasmoidales</taxon>
        <taxon>Metamycoplasmataceae</taxon>
        <taxon>Mesomycoplasma</taxon>
    </lineage>
</organism>
<evidence type="ECO:0000313" key="3">
    <source>
        <dbReference type="Proteomes" id="UP000031129"/>
    </source>
</evidence>
<feature type="chain" id="PRO_5002051862" evidence="1">
    <location>
        <begin position="30"/>
        <end position="534"/>
    </location>
</feature>
<evidence type="ECO:0000256" key="1">
    <source>
        <dbReference type="SAM" id="SignalP"/>
    </source>
</evidence>
<dbReference type="PROSITE" id="PS51257">
    <property type="entry name" value="PROKAR_LIPOPROTEIN"/>
    <property type="match status" value="1"/>
</dbReference>
<dbReference type="STRING" id="743971.MYF_01370"/>
<reference evidence="2 3" key="1">
    <citation type="journal article" date="2015" name="Genome Announc.">
        <title>Complete Genome Sequence of Mycoplasma flocculare Strain Ms42T (ATCC 27399T).</title>
        <authorList>
            <person name="Calcutt M.J."/>
            <person name="Foecking M.F."/>
            <person name="Heidari M.B."/>
            <person name="McIntosh M.A."/>
        </authorList>
    </citation>
    <scope>NUCLEOTIDE SEQUENCE [LARGE SCALE GENOMIC DNA]</scope>
    <source>
        <strain evidence="3">ATCC 27399</strain>
    </source>
</reference>
<proteinExistence type="predicted"/>
<dbReference type="InterPro" id="IPR054783">
    <property type="entry name" value="P60-like"/>
</dbReference>
<dbReference type="EMBL" id="CP007585">
    <property type="protein sequence ID" value="AJC49806.1"/>
    <property type="molecule type" value="Genomic_DNA"/>
</dbReference>
<dbReference type="HOGENOM" id="CLU_498580_0_0_14"/>
<dbReference type="RefSeq" id="WP_002557683.1">
    <property type="nucleotide sequence ID" value="NZ_CP007585.1"/>
</dbReference>
<dbReference type="KEGG" id="mfq:MYF_01370"/>
<name>A0A0A8EC73_MESFC</name>
<gene>
    <name evidence="2" type="ORF">MYF_01370</name>
</gene>
<keyword evidence="1" id="KW-0732">Signal</keyword>
<keyword evidence="3" id="KW-1185">Reference proteome</keyword>
<protein>
    <submittedName>
        <fullName evidence="2">p60-like lipoprotein</fullName>
    </submittedName>
</protein>
<sequence length="534" mass="61475">MRVLPKKKKKLRYKPLIFLSLNFSLLSFVACKIDVSTSERAQEDKKLSSTEVKNYIENAFVETILSENVFKFASSNLAKEFENTNSEFFKKAKNAFDFYQKYQNSLDPTFSLKLISELQSKNALSSNDFSILSAQVGYNKLFNDQGFIILYKNFATGIAQVVNRMLLVKLYLTQLDQPNLIKESQIYKDGISSQASFTTKQIFENIDPSSPDFFLIHLMLTKNPVQIWQFESEDQSSISTFSQLKIKDANSFNNLLRSEKINSKSTRKEQEFEKLAKNDTLDTSVLLGYSGILYRQDANLGDLSFQFEDLKIQGEIKSGFLDPQTNLIWSSEQIKNFELINQAKMFPLEFKSDFDYKKTKDQVQVSDFEIKKHTNISGISYKIKNVIPTRDNDANHYSVSVIVEISLNSAKYFYKVDVKWDEKKAYYSPEIKKEGENLPKIAGGIPSTLADLSKISVKYVNKLAPLYDKIIENSNTKQVYFSLDNTPWNTEDQKTKLAYSLYLADETGIYRDAKNFFESIGYKIELKDKVIKTE</sequence>